<sequence length="127" mass="14007">MYLGVADFPGWISQSCNVVDLMYIQTQFATSVCLDLPPNPPHNFLGMILCFKPGHNGSSVFKITVKNTEGDVIWYKYNLFGFSTPNHSMMVVVPTSVFSVRAGDSTIELAANAAVLGFHLLYKKDIV</sequence>
<gene>
    <name evidence="1" type="ORF">POM88_013870</name>
</gene>
<reference evidence="1" key="2">
    <citation type="submission" date="2023-05" db="EMBL/GenBank/DDBJ databases">
        <authorList>
            <person name="Schelkunov M.I."/>
        </authorList>
    </citation>
    <scope>NUCLEOTIDE SEQUENCE</scope>
    <source>
        <strain evidence="1">Hsosn_3</strain>
        <tissue evidence="1">Leaf</tissue>
    </source>
</reference>
<protein>
    <submittedName>
        <fullName evidence="1">Uncharacterized protein</fullName>
    </submittedName>
</protein>
<dbReference type="Proteomes" id="UP001237642">
    <property type="component" value="Unassembled WGS sequence"/>
</dbReference>
<accession>A0AAD8J0Y6</accession>
<dbReference type="EMBL" id="JAUIZM010000003">
    <property type="protein sequence ID" value="KAK1394814.1"/>
    <property type="molecule type" value="Genomic_DNA"/>
</dbReference>
<proteinExistence type="predicted"/>
<name>A0AAD8J0Y6_9APIA</name>
<keyword evidence="2" id="KW-1185">Reference proteome</keyword>
<dbReference type="AlphaFoldDB" id="A0AAD8J0Y6"/>
<evidence type="ECO:0000313" key="2">
    <source>
        <dbReference type="Proteomes" id="UP001237642"/>
    </source>
</evidence>
<organism evidence="1 2">
    <name type="scientific">Heracleum sosnowskyi</name>
    <dbReference type="NCBI Taxonomy" id="360622"/>
    <lineage>
        <taxon>Eukaryota</taxon>
        <taxon>Viridiplantae</taxon>
        <taxon>Streptophyta</taxon>
        <taxon>Embryophyta</taxon>
        <taxon>Tracheophyta</taxon>
        <taxon>Spermatophyta</taxon>
        <taxon>Magnoliopsida</taxon>
        <taxon>eudicotyledons</taxon>
        <taxon>Gunneridae</taxon>
        <taxon>Pentapetalae</taxon>
        <taxon>asterids</taxon>
        <taxon>campanulids</taxon>
        <taxon>Apiales</taxon>
        <taxon>Apiaceae</taxon>
        <taxon>Apioideae</taxon>
        <taxon>apioid superclade</taxon>
        <taxon>Tordylieae</taxon>
        <taxon>Tordyliinae</taxon>
        <taxon>Heracleum</taxon>
    </lineage>
</organism>
<comment type="caution">
    <text evidence="1">The sequence shown here is derived from an EMBL/GenBank/DDBJ whole genome shotgun (WGS) entry which is preliminary data.</text>
</comment>
<reference evidence="1" key="1">
    <citation type="submission" date="2023-02" db="EMBL/GenBank/DDBJ databases">
        <title>Genome of toxic invasive species Heracleum sosnowskyi carries increased number of genes despite the absence of recent whole-genome duplications.</title>
        <authorList>
            <person name="Schelkunov M."/>
            <person name="Shtratnikova V."/>
            <person name="Makarenko M."/>
            <person name="Klepikova A."/>
            <person name="Omelchenko D."/>
            <person name="Novikova G."/>
            <person name="Obukhova E."/>
            <person name="Bogdanov V."/>
            <person name="Penin A."/>
            <person name="Logacheva M."/>
        </authorList>
    </citation>
    <scope>NUCLEOTIDE SEQUENCE</scope>
    <source>
        <strain evidence="1">Hsosn_3</strain>
        <tissue evidence="1">Leaf</tissue>
    </source>
</reference>
<evidence type="ECO:0000313" key="1">
    <source>
        <dbReference type="EMBL" id="KAK1394814.1"/>
    </source>
</evidence>